<dbReference type="InterPro" id="IPR056209">
    <property type="entry name" value="SU10_adaptor"/>
</dbReference>
<evidence type="ECO:0000313" key="1">
    <source>
        <dbReference type="EMBL" id="RAV22203.1"/>
    </source>
</evidence>
<comment type="caution">
    <text evidence="1">The sequence shown here is derived from an EMBL/GenBank/DDBJ whole genome shotgun (WGS) entry which is preliminary data.</text>
</comment>
<organism evidence="1 2">
    <name type="scientific">Paenibacillus contaminans</name>
    <dbReference type="NCBI Taxonomy" id="450362"/>
    <lineage>
        <taxon>Bacteria</taxon>
        <taxon>Bacillati</taxon>
        <taxon>Bacillota</taxon>
        <taxon>Bacilli</taxon>
        <taxon>Bacillales</taxon>
        <taxon>Paenibacillaceae</taxon>
        <taxon>Paenibacillus</taxon>
    </lineage>
</organism>
<dbReference type="OrthoDB" id="2617976at2"/>
<dbReference type="AlphaFoldDB" id="A0A329MU15"/>
<evidence type="ECO:0000313" key="2">
    <source>
        <dbReference type="Proteomes" id="UP000250369"/>
    </source>
</evidence>
<name>A0A329MU15_9BACL</name>
<reference evidence="1 2" key="1">
    <citation type="journal article" date="2009" name="Int. J. Syst. Evol. Microbiol.">
        <title>Paenibacillus contaminans sp. nov., isolated from a contaminated laboratory plate.</title>
        <authorList>
            <person name="Chou J.H."/>
            <person name="Lee J.H."/>
            <person name="Lin M.C."/>
            <person name="Chang P.S."/>
            <person name="Arun A.B."/>
            <person name="Young C.C."/>
            <person name="Chen W.M."/>
        </authorList>
    </citation>
    <scope>NUCLEOTIDE SEQUENCE [LARGE SCALE GENOMIC DNA]</scope>
    <source>
        <strain evidence="1 2">CKOBP-6</strain>
    </source>
</reference>
<protein>
    <submittedName>
        <fullName evidence="1">Uncharacterized protein</fullName>
    </submittedName>
</protein>
<dbReference type="RefSeq" id="WP_113029609.1">
    <property type="nucleotide sequence ID" value="NZ_QMFB01000002.1"/>
</dbReference>
<dbReference type="Pfam" id="PF24175">
    <property type="entry name" value="SU10_adaptor"/>
    <property type="match status" value="1"/>
</dbReference>
<keyword evidence="2" id="KW-1185">Reference proteome</keyword>
<gene>
    <name evidence="1" type="ORF">DQG23_04425</name>
</gene>
<accession>A0A329MU15</accession>
<sequence length="229" mass="26547">MSTVQQILTNVKLYRSTFKDSQIIQWIDTTQRQIFQDVPHEAPPYVFTTIVGFAFYALPVDCDPLGVKQITIETKAGSERYIELKFLSIESTQQISALDKFYTIQGNENIFLNPMPDAASAGKKVYVVYNKRPASLTDVSQIPELEEDFHELLDLGAKARVARERGEIIDHNNFMTDFNMLFLKYEKRYKQSLPEYYSVRDTMPRKRRGTVYTRFGGTNRYSLVPDDLR</sequence>
<dbReference type="EMBL" id="QMFB01000002">
    <property type="protein sequence ID" value="RAV22203.1"/>
    <property type="molecule type" value="Genomic_DNA"/>
</dbReference>
<dbReference type="Proteomes" id="UP000250369">
    <property type="component" value="Unassembled WGS sequence"/>
</dbReference>
<proteinExistence type="predicted"/>